<organism evidence="1 2">
    <name type="scientific">Psophocarpus tetragonolobus</name>
    <name type="common">Winged bean</name>
    <name type="synonym">Dolichos tetragonolobus</name>
    <dbReference type="NCBI Taxonomy" id="3891"/>
    <lineage>
        <taxon>Eukaryota</taxon>
        <taxon>Viridiplantae</taxon>
        <taxon>Streptophyta</taxon>
        <taxon>Embryophyta</taxon>
        <taxon>Tracheophyta</taxon>
        <taxon>Spermatophyta</taxon>
        <taxon>Magnoliopsida</taxon>
        <taxon>eudicotyledons</taxon>
        <taxon>Gunneridae</taxon>
        <taxon>Pentapetalae</taxon>
        <taxon>rosids</taxon>
        <taxon>fabids</taxon>
        <taxon>Fabales</taxon>
        <taxon>Fabaceae</taxon>
        <taxon>Papilionoideae</taxon>
        <taxon>50 kb inversion clade</taxon>
        <taxon>NPAAA clade</taxon>
        <taxon>indigoferoid/millettioid clade</taxon>
        <taxon>Phaseoleae</taxon>
        <taxon>Psophocarpus</taxon>
    </lineage>
</organism>
<name>A0AAN9S7H7_PSOTE</name>
<proteinExistence type="predicted"/>
<accession>A0AAN9S7H7</accession>
<reference evidence="1 2" key="1">
    <citation type="submission" date="2024-01" db="EMBL/GenBank/DDBJ databases">
        <title>The genomes of 5 underutilized Papilionoideae crops provide insights into root nodulation and disease resistanc.</title>
        <authorList>
            <person name="Jiang F."/>
        </authorList>
    </citation>
    <scope>NUCLEOTIDE SEQUENCE [LARGE SCALE GENOMIC DNA]</scope>
    <source>
        <strain evidence="1">DUOXIRENSHENG_FW03</strain>
        <tissue evidence="1">Leaves</tissue>
    </source>
</reference>
<evidence type="ECO:0000313" key="2">
    <source>
        <dbReference type="Proteomes" id="UP001386955"/>
    </source>
</evidence>
<sequence>MDYAGESNELPFIAHIIMELRYPGFIEGRFLAMLSCRVTHEDEDISPSVLRVEGAKRLSDVAFHVRLSHD</sequence>
<dbReference type="AlphaFoldDB" id="A0AAN9S7H7"/>
<comment type="caution">
    <text evidence="1">The sequence shown here is derived from an EMBL/GenBank/DDBJ whole genome shotgun (WGS) entry which is preliminary data.</text>
</comment>
<dbReference type="Proteomes" id="UP001386955">
    <property type="component" value="Unassembled WGS sequence"/>
</dbReference>
<evidence type="ECO:0000313" key="1">
    <source>
        <dbReference type="EMBL" id="KAK7391039.1"/>
    </source>
</evidence>
<keyword evidence="2" id="KW-1185">Reference proteome</keyword>
<dbReference type="EMBL" id="JAYMYS010000005">
    <property type="protein sequence ID" value="KAK7391039.1"/>
    <property type="molecule type" value="Genomic_DNA"/>
</dbReference>
<gene>
    <name evidence="1" type="ORF">VNO78_19342</name>
</gene>
<protein>
    <submittedName>
        <fullName evidence="1">Uncharacterized protein</fullName>
    </submittedName>
</protein>